<dbReference type="GO" id="GO:0003924">
    <property type="term" value="F:GTPase activity"/>
    <property type="evidence" value="ECO:0007669"/>
    <property type="project" value="InterPro"/>
</dbReference>
<keyword evidence="3" id="KW-1185">Reference proteome</keyword>
<dbReference type="InterPro" id="IPR001806">
    <property type="entry name" value="Small_GTPase"/>
</dbReference>
<dbReference type="Pfam" id="PF00071">
    <property type="entry name" value="Ras"/>
    <property type="match status" value="1"/>
</dbReference>
<dbReference type="CDD" id="cd00154">
    <property type="entry name" value="Rab"/>
    <property type="match status" value="1"/>
</dbReference>
<dbReference type="InterPro" id="IPR027417">
    <property type="entry name" value="P-loop_NTPase"/>
</dbReference>
<accession>A0AAD1UNP4</accession>
<evidence type="ECO:0000313" key="3">
    <source>
        <dbReference type="Proteomes" id="UP001295684"/>
    </source>
</evidence>
<comment type="caution">
    <text evidence="2">The sequence shown here is derived from an EMBL/GenBank/DDBJ whole genome shotgun (WGS) entry which is preliminary data.</text>
</comment>
<dbReference type="PROSITE" id="PS51419">
    <property type="entry name" value="RAB"/>
    <property type="match status" value="1"/>
</dbReference>
<dbReference type="GO" id="GO:0005525">
    <property type="term" value="F:GTP binding"/>
    <property type="evidence" value="ECO:0007669"/>
    <property type="project" value="InterPro"/>
</dbReference>
<evidence type="ECO:0000256" key="1">
    <source>
        <dbReference type="ARBA" id="ARBA00022741"/>
    </source>
</evidence>
<dbReference type="Gene3D" id="3.40.50.300">
    <property type="entry name" value="P-loop containing nucleotide triphosphate hydrolases"/>
    <property type="match status" value="1"/>
</dbReference>
<protein>
    <submittedName>
        <fullName evidence="2">Uncharacterized protein</fullName>
    </submittedName>
</protein>
<dbReference type="PRINTS" id="PR00449">
    <property type="entry name" value="RASTRNSFRMNG"/>
</dbReference>
<proteinExistence type="predicted"/>
<sequence length="472" mass="54290">MTDQQMKCKVENCSCVPEYYCGTHDYVTCSQCYMNRHYDCDSIQICGADQLHERLNLLRSFSRDLEFRAEQHDLFTSIQGLNEALIDISEVITVLEVSADECLLHNNREELTRLVYQGKKILSDIFNGSLFSNQKDSNPVLRLLFDSQVLDSQKALSEPASKPEGFQATIENRSAQVNSLEFSKEKFEELEEIKKVELETSTTEDSDQKCQVQKICTNEIDEEYFKDQLESEKKNTYLENSFAEKQCKDYLALNQAHRNFEKIYLENRHIRDTLTDKSRDIIEVSNTVFLGDAVGKSSILAKIADQEAQLCQDPTFVFEFEAFKTEFFGRQVCVRNFDISSQQKFHNIGLSFAKSVECIFLIYDITNAKSLERCQSWMNEIPPDRMDQKISYLVGNKADLEDQREVTLEVAAEFRASNGIDFHFEVSAKTGDGVANLAQHLLKHLFVTRHIISPLSSPQDKPKSWFGGVFRR</sequence>
<name>A0AAD1UNP4_EUPCR</name>
<dbReference type="SMART" id="SM00173">
    <property type="entry name" value="RAS"/>
    <property type="match status" value="1"/>
</dbReference>
<dbReference type="PANTHER" id="PTHR47978">
    <property type="match status" value="1"/>
</dbReference>
<dbReference type="EMBL" id="CAMPGE010009384">
    <property type="protein sequence ID" value="CAI2368250.1"/>
    <property type="molecule type" value="Genomic_DNA"/>
</dbReference>
<dbReference type="AlphaFoldDB" id="A0AAD1UNP4"/>
<dbReference type="SUPFAM" id="SSF52540">
    <property type="entry name" value="P-loop containing nucleoside triphosphate hydrolases"/>
    <property type="match status" value="1"/>
</dbReference>
<gene>
    <name evidence="2" type="ORF">ECRASSUSDP1_LOCUS9541</name>
</gene>
<dbReference type="SMART" id="SM00175">
    <property type="entry name" value="RAB"/>
    <property type="match status" value="1"/>
</dbReference>
<dbReference type="Proteomes" id="UP001295684">
    <property type="component" value="Unassembled WGS sequence"/>
</dbReference>
<reference evidence="2" key="1">
    <citation type="submission" date="2023-07" db="EMBL/GenBank/DDBJ databases">
        <authorList>
            <consortium name="AG Swart"/>
            <person name="Singh M."/>
            <person name="Singh A."/>
            <person name="Seah K."/>
            <person name="Emmerich C."/>
        </authorList>
    </citation>
    <scope>NUCLEOTIDE SEQUENCE</scope>
    <source>
        <strain evidence="2">DP1</strain>
    </source>
</reference>
<organism evidence="2 3">
    <name type="scientific">Euplotes crassus</name>
    <dbReference type="NCBI Taxonomy" id="5936"/>
    <lineage>
        <taxon>Eukaryota</taxon>
        <taxon>Sar</taxon>
        <taxon>Alveolata</taxon>
        <taxon>Ciliophora</taxon>
        <taxon>Intramacronucleata</taxon>
        <taxon>Spirotrichea</taxon>
        <taxon>Hypotrichia</taxon>
        <taxon>Euplotida</taxon>
        <taxon>Euplotidae</taxon>
        <taxon>Moneuplotes</taxon>
    </lineage>
</organism>
<evidence type="ECO:0000313" key="2">
    <source>
        <dbReference type="EMBL" id="CAI2368250.1"/>
    </source>
</evidence>
<keyword evidence="1" id="KW-0547">Nucleotide-binding</keyword>